<organism evidence="10 11">
    <name type="scientific">Novosphingobium barchaimii LL02</name>
    <dbReference type="NCBI Taxonomy" id="1114963"/>
    <lineage>
        <taxon>Bacteria</taxon>
        <taxon>Pseudomonadati</taxon>
        <taxon>Pseudomonadota</taxon>
        <taxon>Alphaproteobacteria</taxon>
        <taxon>Sphingomonadales</taxon>
        <taxon>Sphingomonadaceae</taxon>
        <taxon>Novosphingobium</taxon>
    </lineage>
</organism>
<dbReference type="Pfam" id="PF02518">
    <property type="entry name" value="HATPase_c"/>
    <property type="match status" value="1"/>
</dbReference>
<dbReference type="PRINTS" id="PR00344">
    <property type="entry name" value="BCTRLSENSOR"/>
</dbReference>
<feature type="domain" description="Histidine kinase" evidence="9">
    <location>
        <begin position="66"/>
        <end position="286"/>
    </location>
</feature>
<dbReference type="Gene3D" id="3.30.565.10">
    <property type="entry name" value="Histidine kinase-like ATPase, C-terminal domain"/>
    <property type="match status" value="1"/>
</dbReference>
<keyword evidence="11" id="KW-1185">Reference proteome</keyword>
<dbReference type="PANTHER" id="PTHR43065">
    <property type="entry name" value="SENSOR HISTIDINE KINASE"/>
    <property type="match status" value="1"/>
</dbReference>
<name>A0A0J7XGL3_9SPHN</name>
<protein>
    <recommendedName>
        <fullName evidence="2">histidine kinase</fullName>
        <ecNumber evidence="2">2.7.13.3</ecNumber>
    </recommendedName>
</protein>
<comment type="catalytic activity">
    <reaction evidence="1">
        <text>ATP + protein L-histidine = ADP + protein N-phospho-L-histidine.</text>
        <dbReference type="EC" id="2.7.13.3"/>
    </reaction>
</comment>
<evidence type="ECO:0000256" key="3">
    <source>
        <dbReference type="ARBA" id="ARBA00022553"/>
    </source>
</evidence>
<dbReference type="AlphaFoldDB" id="A0A0J7XGL3"/>
<dbReference type="SMART" id="SM00388">
    <property type="entry name" value="HisKA"/>
    <property type="match status" value="1"/>
</dbReference>
<evidence type="ECO:0000313" key="10">
    <source>
        <dbReference type="EMBL" id="KMS51181.1"/>
    </source>
</evidence>
<keyword evidence="8" id="KW-0902">Two-component regulatory system</keyword>
<dbReference type="GO" id="GO:0005524">
    <property type="term" value="F:ATP binding"/>
    <property type="evidence" value="ECO:0007669"/>
    <property type="project" value="UniProtKB-KW"/>
</dbReference>
<keyword evidence="4" id="KW-0808">Transferase</keyword>
<dbReference type="Proteomes" id="UP000052268">
    <property type="component" value="Unassembled WGS sequence"/>
</dbReference>
<dbReference type="CDD" id="cd00082">
    <property type="entry name" value="HisKA"/>
    <property type="match status" value="1"/>
</dbReference>
<dbReference type="GO" id="GO:0000155">
    <property type="term" value="F:phosphorelay sensor kinase activity"/>
    <property type="evidence" value="ECO:0007669"/>
    <property type="project" value="InterPro"/>
</dbReference>
<proteinExistence type="predicted"/>
<keyword evidence="5" id="KW-0547">Nucleotide-binding</keyword>
<evidence type="ECO:0000256" key="1">
    <source>
        <dbReference type="ARBA" id="ARBA00000085"/>
    </source>
</evidence>
<evidence type="ECO:0000256" key="4">
    <source>
        <dbReference type="ARBA" id="ARBA00022679"/>
    </source>
</evidence>
<dbReference type="SUPFAM" id="SSF55874">
    <property type="entry name" value="ATPase domain of HSP90 chaperone/DNA topoisomerase II/histidine kinase"/>
    <property type="match status" value="1"/>
</dbReference>
<dbReference type="SMART" id="SM00387">
    <property type="entry name" value="HATPase_c"/>
    <property type="match status" value="1"/>
</dbReference>
<dbReference type="InterPro" id="IPR005467">
    <property type="entry name" value="His_kinase_dom"/>
</dbReference>
<accession>A0A0J7XGL3</accession>
<evidence type="ECO:0000256" key="8">
    <source>
        <dbReference type="ARBA" id="ARBA00023012"/>
    </source>
</evidence>
<dbReference type="PANTHER" id="PTHR43065:SF10">
    <property type="entry name" value="PEROXIDE STRESS-ACTIVATED HISTIDINE KINASE MAK3"/>
    <property type="match status" value="1"/>
</dbReference>
<dbReference type="Pfam" id="PF00512">
    <property type="entry name" value="HisKA"/>
    <property type="match status" value="1"/>
</dbReference>
<dbReference type="RefSeq" id="WP_059153375.1">
    <property type="nucleotide sequence ID" value="NZ_KQ130459.1"/>
</dbReference>
<evidence type="ECO:0000256" key="7">
    <source>
        <dbReference type="ARBA" id="ARBA00022840"/>
    </source>
</evidence>
<sequence>MKPNEITQRDIENWTRCTPMKQQCHPVEDIAARTMSGGIDISDAHQLFETIAAKSRLADLGEQSSALAHELRQPLFSISVANENLRMMLGRCDITKSQLDKAIARIAQQVERAQTIIERTLAYASGNSRGAVGADIGLAASNAVEFLRPLFEAANIEIDDRGADVHASIGLCQVETEQVFVNILRNAAESIESRREGGWQGAGHIAIRIAVQEGAVRCVVSDNGAGLSGDTARAVFQPFFTTKPRVGTGLGLHICRQVLKKAGGVVTLVPGENEGARVEIELPLGG</sequence>
<dbReference type="InterPro" id="IPR036890">
    <property type="entry name" value="HATPase_C_sf"/>
</dbReference>
<dbReference type="OrthoDB" id="9789238at2"/>
<dbReference type="InterPro" id="IPR036097">
    <property type="entry name" value="HisK_dim/P_sf"/>
</dbReference>
<dbReference type="EC" id="2.7.13.3" evidence="2"/>
<keyword evidence="7" id="KW-0067">ATP-binding</keyword>
<keyword evidence="3" id="KW-0597">Phosphoprotein</keyword>
<evidence type="ECO:0000256" key="6">
    <source>
        <dbReference type="ARBA" id="ARBA00022777"/>
    </source>
</evidence>
<comment type="caution">
    <text evidence="10">The sequence shown here is derived from an EMBL/GenBank/DDBJ whole genome shotgun (WGS) entry which is preliminary data.</text>
</comment>
<evidence type="ECO:0000259" key="9">
    <source>
        <dbReference type="PROSITE" id="PS50109"/>
    </source>
</evidence>
<gene>
    <name evidence="10" type="ORF">V474_05000</name>
</gene>
<reference evidence="10 11" key="1">
    <citation type="journal article" date="2015" name="G3 (Bethesda)">
        <title>Insights into Ongoing Evolution of the Hexachlorocyclohexane Catabolic Pathway from Comparative Genomics of Ten Sphingomonadaceae Strains.</title>
        <authorList>
            <person name="Pearce S.L."/>
            <person name="Oakeshott J.G."/>
            <person name="Pandey G."/>
        </authorList>
    </citation>
    <scope>NUCLEOTIDE SEQUENCE [LARGE SCALE GENOMIC DNA]</scope>
    <source>
        <strain evidence="10 11">LL02</strain>
    </source>
</reference>
<dbReference type="Gene3D" id="1.10.287.130">
    <property type="match status" value="1"/>
</dbReference>
<dbReference type="PATRIC" id="fig|1114963.3.peg.4641"/>
<dbReference type="EMBL" id="JACU01000013">
    <property type="protein sequence ID" value="KMS51181.1"/>
    <property type="molecule type" value="Genomic_DNA"/>
</dbReference>
<dbReference type="InterPro" id="IPR004358">
    <property type="entry name" value="Sig_transdc_His_kin-like_C"/>
</dbReference>
<keyword evidence="6" id="KW-0418">Kinase</keyword>
<evidence type="ECO:0000256" key="5">
    <source>
        <dbReference type="ARBA" id="ARBA00022741"/>
    </source>
</evidence>
<dbReference type="PROSITE" id="PS50109">
    <property type="entry name" value="HIS_KIN"/>
    <property type="match status" value="1"/>
</dbReference>
<dbReference type="InterPro" id="IPR003594">
    <property type="entry name" value="HATPase_dom"/>
</dbReference>
<dbReference type="SUPFAM" id="SSF47384">
    <property type="entry name" value="Homodimeric domain of signal transducing histidine kinase"/>
    <property type="match status" value="1"/>
</dbReference>
<dbReference type="InterPro" id="IPR003661">
    <property type="entry name" value="HisK_dim/P_dom"/>
</dbReference>
<evidence type="ECO:0000256" key="2">
    <source>
        <dbReference type="ARBA" id="ARBA00012438"/>
    </source>
</evidence>
<evidence type="ECO:0000313" key="11">
    <source>
        <dbReference type="Proteomes" id="UP000052268"/>
    </source>
</evidence>